<evidence type="ECO:0000256" key="1">
    <source>
        <dbReference type="SAM" id="MobiDB-lite"/>
    </source>
</evidence>
<dbReference type="AlphaFoldDB" id="A0A387HRR9"/>
<gene>
    <name evidence="2" type="ORF">DWB77_06726</name>
</gene>
<organism evidence="2 3">
    <name type="scientific">Streptomyces hundungensis</name>
    <dbReference type="NCBI Taxonomy" id="1077946"/>
    <lineage>
        <taxon>Bacteria</taxon>
        <taxon>Bacillati</taxon>
        <taxon>Actinomycetota</taxon>
        <taxon>Actinomycetes</taxon>
        <taxon>Kitasatosporales</taxon>
        <taxon>Streptomycetaceae</taxon>
        <taxon>Streptomyces</taxon>
    </lineage>
</organism>
<sequence>MLGRGAGEGVRGDGYAMSEDQPTGSAASVGVEVADAPAAQAMARFDAIYDQPDPRAYFRALGPLAYRTPGHAQHIFRRLKQALSTGPATTPLTVLDLCCSYGINAALLNHDVTLEDLYDRYTSREAAAMSTSQLIDWDREFFAARRRRDPARVIGLDTAARAVAYGRAVGLLADGFAENLESAPPGPALRRAVRDARLITVTGGSSFLSHRTFRPLLSAARGPVWVAAFVLRTTSYTSVGDCLAAFGLATERAAPTYPQRRFTDEGERRYAIDAVVAAGLDPEGKECDGHFHTALHLSRPTSDVVMTPLDTLVP</sequence>
<reference evidence="2 3" key="1">
    <citation type="submission" date="2018-10" db="EMBL/GenBank/DDBJ databases">
        <title>Relationship between Morphology and Antimicrobial Activity in Streptomyces.</title>
        <authorList>
            <person name="Kang H.J."/>
            <person name="Kim S.B."/>
        </authorList>
    </citation>
    <scope>NUCLEOTIDE SEQUENCE [LARGE SCALE GENOMIC DNA]</scope>
    <source>
        <strain evidence="2 3">BH38</strain>
    </source>
</reference>
<protein>
    <recommendedName>
        <fullName evidence="4">Methyltransferase type 12</fullName>
    </recommendedName>
</protein>
<dbReference type="SUPFAM" id="SSF53335">
    <property type="entry name" value="S-adenosyl-L-methionine-dependent methyltransferases"/>
    <property type="match status" value="1"/>
</dbReference>
<dbReference type="EMBL" id="CP032698">
    <property type="protein sequence ID" value="AYG84512.1"/>
    <property type="molecule type" value="Genomic_DNA"/>
</dbReference>
<accession>A0A387HRR9</accession>
<evidence type="ECO:0000313" key="3">
    <source>
        <dbReference type="Proteomes" id="UP000271554"/>
    </source>
</evidence>
<dbReference type="InterPro" id="IPR029063">
    <property type="entry name" value="SAM-dependent_MTases_sf"/>
</dbReference>
<dbReference type="Proteomes" id="UP000271554">
    <property type="component" value="Chromosome"/>
</dbReference>
<keyword evidence="3" id="KW-1185">Reference proteome</keyword>
<evidence type="ECO:0000313" key="2">
    <source>
        <dbReference type="EMBL" id="AYG84512.1"/>
    </source>
</evidence>
<dbReference type="KEGG" id="shun:DWB77_06726"/>
<evidence type="ECO:0008006" key="4">
    <source>
        <dbReference type="Google" id="ProtNLM"/>
    </source>
</evidence>
<feature type="region of interest" description="Disordered" evidence="1">
    <location>
        <begin position="1"/>
        <end position="28"/>
    </location>
</feature>
<proteinExistence type="predicted"/>
<name>A0A387HRR9_9ACTN</name>